<comment type="similarity">
    <text evidence="3">Belongs to the acetyltransferase family. ARD1 subfamily.</text>
</comment>
<sequence>MVSIRTATVDDLINMQHCNLLCLPENYQLKYYLYHGLSWPQLSHVAEDENGDIVGYVLAKMDEEGGEVITGHVTSLAVKRSHRRLGLARKLMDQAAQAMVDNYSAKFCSLHVRRSNRAALNLYNKTLGFEIYDTEHRYYADGEDAFAMRRDLSEGVIRPPRSATKKSSSETQDGDKATPAAAGGDGASTQASTEQTA</sequence>
<dbReference type="InterPro" id="IPR016181">
    <property type="entry name" value="Acyl_CoA_acyltransferase"/>
</dbReference>
<dbReference type="PANTHER" id="PTHR23091:SF4">
    <property type="entry name" value="N-TERMINAL AMINO-ACID N(ALPHA)-ACETYLTRANSFERASE NATA"/>
    <property type="match status" value="1"/>
</dbReference>
<dbReference type="RefSeq" id="XP_004998169.1">
    <property type="nucleotide sequence ID" value="XM_004998112.1"/>
</dbReference>
<dbReference type="OrthoDB" id="25586at2759"/>
<reference evidence="6" key="1">
    <citation type="submission" date="2009-08" db="EMBL/GenBank/DDBJ databases">
        <title>Annotation of Salpingoeca rosetta.</title>
        <authorList>
            <consortium name="The Broad Institute Genome Sequencing Platform"/>
            <person name="Russ C."/>
            <person name="Cuomo C."/>
            <person name="Burger G."/>
            <person name="Gray M.W."/>
            <person name="Holland P.W.H."/>
            <person name="King N."/>
            <person name="Lang F.B.F."/>
            <person name="Roger A.J."/>
            <person name="Ruiz-Trillo I."/>
            <person name="Young S.K."/>
            <person name="Zeng Q."/>
            <person name="Gargeya S."/>
            <person name="Alvarado L."/>
            <person name="Berlin A."/>
            <person name="Chapman S.B."/>
            <person name="Chen Z."/>
            <person name="Freedman E."/>
            <person name="Gellesch M."/>
            <person name="Goldberg J."/>
            <person name="Griggs A."/>
            <person name="Gujja S."/>
            <person name="Heilman E."/>
            <person name="Heiman D."/>
            <person name="Howarth C."/>
            <person name="Mehta T."/>
            <person name="Neiman D."/>
            <person name="Pearson M."/>
            <person name="Roberts A."/>
            <person name="Saif S."/>
            <person name="Shea T."/>
            <person name="Shenoy N."/>
            <person name="Sisk P."/>
            <person name="Stolte C."/>
            <person name="Sykes S."/>
            <person name="White J."/>
            <person name="Yandava C."/>
            <person name="Haas B."/>
            <person name="Nusbaum C."/>
            <person name="Birren B."/>
        </authorList>
    </citation>
    <scope>NUCLEOTIDE SEQUENCE [LARGE SCALE GENOMIC DNA]</scope>
    <source>
        <strain evidence="6">ATCC 50818</strain>
    </source>
</reference>
<feature type="domain" description="N-acetyltransferase" evidence="5">
    <location>
        <begin position="2"/>
        <end position="153"/>
    </location>
</feature>
<dbReference type="Pfam" id="PF00583">
    <property type="entry name" value="Acetyltransf_1"/>
    <property type="match status" value="1"/>
</dbReference>
<evidence type="ECO:0000259" key="5">
    <source>
        <dbReference type="PROSITE" id="PS51186"/>
    </source>
</evidence>
<evidence type="ECO:0000256" key="2">
    <source>
        <dbReference type="ARBA" id="ARBA00023315"/>
    </source>
</evidence>
<dbReference type="Proteomes" id="UP000007799">
    <property type="component" value="Unassembled WGS sequence"/>
</dbReference>
<proteinExistence type="inferred from homology"/>
<dbReference type="AlphaFoldDB" id="F2TX85"/>
<dbReference type="eggNOG" id="KOG3235">
    <property type="taxonomic scope" value="Eukaryota"/>
</dbReference>
<dbReference type="GO" id="GO:1990190">
    <property type="term" value="F:protein-N-terminal-glutamate acetyltransferase activity"/>
    <property type="evidence" value="ECO:0007669"/>
    <property type="project" value="TreeGrafter"/>
</dbReference>
<name>F2TX85_SALR5</name>
<organism evidence="7">
    <name type="scientific">Salpingoeca rosetta (strain ATCC 50818 / BSB-021)</name>
    <dbReference type="NCBI Taxonomy" id="946362"/>
    <lineage>
        <taxon>Eukaryota</taxon>
        <taxon>Choanoflagellata</taxon>
        <taxon>Craspedida</taxon>
        <taxon>Salpingoecidae</taxon>
        <taxon>Salpingoeca</taxon>
    </lineage>
</organism>
<evidence type="ECO:0000313" key="6">
    <source>
        <dbReference type="EMBL" id="EGD75994.1"/>
    </source>
</evidence>
<dbReference type="FunFam" id="3.40.630.30:FF:000037">
    <property type="entry name" value="N-alpha-acetyltransferase daf-31-like"/>
    <property type="match status" value="1"/>
</dbReference>
<feature type="compositionally biased region" description="Polar residues" evidence="4">
    <location>
        <begin position="187"/>
        <end position="197"/>
    </location>
</feature>
<dbReference type="InterPro" id="IPR045047">
    <property type="entry name" value="Ard1-like"/>
</dbReference>
<feature type="region of interest" description="Disordered" evidence="4">
    <location>
        <begin position="152"/>
        <end position="197"/>
    </location>
</feature>
<dbReference type="OMA" id="MSMQNAN"/>
<dbReference type="EMBL" id="GL832956">
    <property type="protein sequence ID" value="EGD75994.1"/>
    <property type="molecule type" value="Genomic_DNA"/>
</dbReference>
<dbReference type="InParanoid" id="F2TX85"/>
<keyword evidence="2" id="KW-0012">Acyltransferase</keyword>
<dbReference type="GeneID" id="16078765"/>
<dbReference type="KEGG" id="sre:PTSG_00701"/>
<evidence type="ECO:0000256" key="4">
    <source>
        <dbReference type="SAM" id="MobiDB-lite"/>
    </source>
</evidence>
<dbReference type="GO" id="GO:1990189">
    <property type="term" value="F:protein N-terminal-serine acetyltransferase activity"/>
    <property type="evidence" value="ECO:0007669"/>
    <property type="project" value="TreeGrafter"/>
</dbReference>
<dbReference type="GO" id="GO:0031415">
    <property type="term" value="C:NatA complex"/>
    <property type="evidence" value="ECO:0007669"/>
    <property type="project" value="InterPro"/>
</dbReference>
<dbReference type="Gene3D" id="3.40.630.30">
    <property type="match status" value="1"/>
</dbReference>
<keyword evidence="7" id="KW-1185">Reference proteome</keyword>
<dbReference type="InterPro" id="IPR000182">
    <property type="entry name" value="GNAT_dom"/>
</dbReference>
<dbReference type="PANTHER" id="PTHR23091">
    <property type="entry name" value="N-TERMINAL ACETYLTRANSFERASE"/>
    <property type="match status" value="1"/>
</dbReference>
<dbReference type="STRING" id="946362.F2TX85"/>
<evidence type="ECO:0000256" key="3">
    <source>
        <dbReference type="ARBA" id="ARBA00025786"/>
    </source>
</evidence>
<keyword evidence="1 6" id="KW-0808">Transferase</keyword>
<dbReference type="CDD" id="cd04301">
    <property type="entry name" value="NAT_SF"/>
    <property type="match status" value="1"/>
</dbReference>
<dbReference type="FunCoup" id="F2TX85">
    <property type="interactions" value="1257"/>
</dbReference>
<accession>F2TX85</accession>
<dbReference type="SUPFAM" id="SSF55729">
    <property type="entry name" value="Acyl-CoA N-acyltransferases (Nat)"/>
    <property type="match status" value="1"/>
</dbReference>
<gene>
    <name evidence="6" type="ORF">PTSG_00701</name>
</gene>
<evidence type="ECO:0000313" key="7">
    <source>
        <dbReference type="Proteomes" id="UP000007799"/>
    </source>
</evidence>
<protein>
    <submittedName>
        <fullName evidence="6">N-acetyltransferase</fullName>
    </submittedName>
</protein>
<evidence type="ECO:0000256" key="1">
    <source>
        <dbReference type="ARBA" id="ARBA00022679"/>
    </source>
</evidence>
<dbReference type="PROSITE" id="PS51186">
    <property type="entry name" value="GNAT"/>
    <property type="match status" value="1"/>
</dbReference>